<dbReference type="InterPro" id="IPR024788">
    <property type="entry name" value="Malectin-like_Carb-bd_dom"/>
</dbReference>
<dbReference type="KEGG" id="rsz:108826710"/>
<feature type="signal peptide" evidence="10">
    <location>
        <begin position="1"/>
        <end position="20"/>
    </location>
</feature>
<evidence type="ECO:0000256" key="10">
    <source>
        <dbReference type="SAM" id="SignalP"/>
    </source>
</evidence>
<evidence type="ECO:0000256" key="7">
    <source>
        <dbReference type="ARBA" id="ARBA00023136"/>
    </source>
</evidence>
<dbReference type="Pfam" id="PF13855">
    <property type="entry name" value="LRR_8"/>
    <property type="match status" value="1"/>
</dbReference>
<evidence type="ECO:0000256" key="9">
    <source>
        <dbReference type="SAM" id="Phobius"/>
    </source>
</evidence>
<dbReference type="GO" id="GO:0016020">
    <property type="term" value="C:membrane"/>
    <property type="evidence" value="ECO:0007669"/>
    <property type="project" value="UniProtKB-SubCell"/>
</dbReference>
<reference evidence="12" key="1">
    <citation type="journal article" date="2019" name="Database">
        <title>The radish genome database (RadishGD): an integrated information resource for radish genomics.</title>
        <authorList>
            <person name="Yu H.J."/>
            <person name="Baek S."/>
            <person name="Lee Y.J."/>
            <person name="Cho A."/>
            <person name="Mun J.H."/>
        </authorList>
    </citation>
    <scope>NUCLEOTIDE SEQUENCE [LARGE SCALE GENOMIC DNA]</scope>
    <source>
        <strain evidence="12">cv. WK10039</strain>
    </source>
</reference>
<keyword evidence="7 9" id="KW-0472">Membrane</keyword>
<dbReference type="PANTHER" id="PTHR45631:SF86">
    <property type="entry name" value="LEUCINE-RICH REPEAT PROTEIN KINASE FAMILY PROTEIN"/>
    <property type="match status" value="1"/>
</dbReference>
<dbReference type="AlphaFoldDB" id="A0A6J0L7W2"/>
<keyword evidence="5" id="KW-0677">Repeat</keyword>
<keyword evidence="12" id="KW-1185">Reference proteome</keyword>
<evidence type="ECO:0000256" key="1">
    <source>
        <dbReference type="ARBA" id="ARBA00004167"/>
    </source>
</evidence>
<evidence type="ECO:0000256" key="2">
    <source>
        <dbReference type="ARBA" id="ARBA00022614"/>
    </source>
</evidence>
<dbReference type="FunFam" id="3.80.10.10:FF:000129">
    <property type="entry name" value="Leucine-rich repeat receptor-like kinase"/>
    <property type="match status" value="1"/>
</dbReference>
<reference evidence="13" key="2">
    <citation type="submission" date="2025-08" db="UniProtKB">
        <authorList>
            <consortium name="RefSeq"/>
        </authorList>
    </citation>
    <scope>IDENTIFICATION</scope>
    <source>
        <tissue evidence="13">Leaf</tissue>
    </source>
</reference>
<evidence type="ECO:0000256" key="3">
    <source>
        <dbReference type="ARBA" id="ARBA00022692"/>
    </source>
</evidence>
<keyword evidence="8" id="KW-0675">Receptor</keyword>
<evidence type="ECO:0000256" key="6">
    <source>
        <dbReference type="ARBA" id="ARBA00022989"/>
    </source>
</evidence>
<gene>
    <name evidence="13" type="primary">LOC108826710</name>
</gene>
<dbReference type="OrthoDB" id="2017114at2759"/>
<evidence type="ECO:0000256" key="5">
    <source>
        <dbReference type="ARBA" id="ARBA00022737"/>
    </source>
</evidence>
<protein>
    <submittedName>
        <fullName evidence="13">Probable LRR receptor-like serine/threonine-protein kinase At1g51820</fullName>
    </submittedName>
</protein>
<dbReference type="InterPro" id="IPR032675">
    <property type="entry name" value="LRR_dom_sf"/>
</dbReference>
<feature type="transmembrane region" description="Helical" evidence="9">
    <location>
        <begin position="510"/>
        <end position="533"/>
    </location>
</feature>
<dbReference type="Proteomes" id="UP000504610">
    <property type="component" value="Chromosome 9"/>
</dbReference>
<comment type="subcellular location">
    <subcellularLocation>
        <location evidence="1">Membrane</location>
        <topology evidence="1">Single-pass membrane protein</topology>
    </subcellularLocation>
</comment>
<keyword evidence="3 9" id="KW-0812">Transmembrane</keyword>
<keyword evidence="6 9" id="KW-1133">Transmembrane helix</keyword>
<dbReference type="InterPro" id="IPR001611">
    <property type="entry name" value="Leu-rich_rpt"/>
</dbReference>
<dbReference type="Pfam" id="PF12819">
    <property type="entry name" value="Malectin_like"/>
    <property type="match status" value="1"/>
</dbReference>
<dbReference type="RefSeq" id="XP_018455589.1">
    <property type="nucleotide sequence ID" value="XM_018600087.2"/>
</dbReference>
<evidence type="ECO:0000259" key="11">
    <source>
        <dbReference type="Pfam" id="PF12819"/>
    </source>
</evidence>
<dbReference type="SUPFAM" id="SSF52058">
    <property type="entry name" value="L domain-like"/>
    <property type="match status" value="1"/>
</dbReference>
<sequence length="567" mass="63540">MKKYCLMAWQMFMIIVLVDSQNPNGFINVDCGLSGYESPYTELMTRLTYTTDADLVESRESGRIDKIFETMYPRPYWTVRSFPKPERNCYKINTERETKYLIRATFLYGNYDGRNTVPSFDLYLGPNLWTMVEANSTTMEVIHHTASQSSLQICLVNTGSGTPFINVLELRPLNLDAYTTPSGSLKMLFRWYLGNPDGGMIRYPSDVYDRYWYPPSQQKHLIPITTTLNVDTKNDYNPPETVMATAATPRDANASWTVEWIVEPPNTQCYPYVYFSELQTLGANETREFTMFLAGADFHSPISPGPLITTTIFDRLPTQCDGKCVLELTKTSTSTLPPVLSAIEVYTVMDFPLVETNEDDVTGIKDVQGTYELNKLNWQGDPCTPRQFLWEGLKCDHSDNSTRPTIITLDLSSSGLTGVIAEAIRNLAHLQHLDLSNNSLSGGVPEFLADMSSLLVINLSSNNLSGSVPQTLAQKKRMKLNVEGNPLLICTTGTSCVNKQGKDGDRIKNVVIAVVVASLALLIITALLILFLYRHKRRPSVVEGPRSNMQELDDLPLPIGIYSEISL</sequence>
<keyword evidence="4 10" id="KW-0732">Signal</keyword>
<evidence type="ECO:0000313" key="12">
    <source>
        <dbReference type="Proteomes" id="UP000504610"/>
    </source>
</evidence>
<proteinExistence type="predicted"/>
<evidence type="ECO:0000256" key="4">
    <source>
        <dbReference type="ARBA" id="ARBA00022729"/>
    </source>
</evidence>
<keyword evidence="2" id="KW-0433">Leucine-rich repeat</keyword>
<name>A0A6J0L7W2_RAPSA</name>
<organism evidence="12 13">
    <name type="scientific">Raphanus sativus</name>
    <name type="common">Radish</name>
    <name type="synonym">Raphanus raphanistrum var. sativus</name>
    <dbReference type="NCBI Taxonomy" id="3726"/>
    <lineage>
        <taxon>Eukaryota</taxon>
        <taxon>Viridiplantae</taxon>
        <taxon>Streptophyta</taxon>
        <taxon>Embryophyta</taxon>
        <taxon>Tracheophyta</taxon>
        <taxon>Spermatophyta</taxon>
        <taxon>Magnoliopsida</taxon>
        <taxon>eudicotyledons</taxon>
        <taxon>Gunneridae</taxon>
        <taxon>Pentapetalae</taxon>
        <taxon>rosids</taxon>
        <taxon>malvids</taxon>
        <taxon>Brassicales</taxon>
        <taxon>Brassicaceae</taxon>
        <taxon>Brassiceae</taxon>
        <taxon>Raphanus</taxon>
    </lineage>
</organism>
<dbReference type="Gene3D" id="3.80.10.10">
    <property type="entry name" value="Ribonuclease Inhibitor"/>
    <property type="match status" value="1"/>
</dbReference>
<feature type="domain" description="Malectin-like" evidence="11">
    <location>
        <begin position="29"/>
        <end position="348"/>
    </location>
</feature>
<evidence type="ECO:0000313" key="13">
    <source>
        <dbReference type="RefSeq" id="XP_018455589.1"/>
    </source>
</evidence>
<dbReference type="GeneID" id="108826710"/>
<accession>A0A6J0L7W2</accession>
<feature type="chain" id="PRO_5026826155" evidence="10">
    <location>
        <begin position="21"/>
        <end position="567"/>
    </location>
</feature>
<evidence type="ECO:0000256" key="8">
    <source>
        <dbReference type="ARBA" id="ARBA00023170"/>
    </source>
</evidence>
<dbReference type="PANTHER" id="PTHR45631">
    <property type="entry name" value="OS07G0107800 PROTEIN-RELATED"/>
    <property type="match status" value="1"/>
</dbReference>